<dbReference type="InterPro" id="IPR003439">
    <property type="entry name" value="ABC_transporter-like_ATP-bd"/>
</dbReference>
<dbReference type="Pfam" id="PF00005">
    <property type="entry name" value="ABC_tran"/>
    <property type="match status" value="1"/>
</dbReference>
<name>A0ABD3H817_9MARC</name>
<evidence type="ECO:0000256" key="2">
    <source>
        <dbReference type="ARBA" id="ARBA00022692"/>
    </source>
</evidence>
<dbReference type="InterPro" id="IPR036640">
    <property type="entry name" value="ABC1_TM_sf"/>
</dbReference>
<evidence type="ECO:0000259" key="8">
    <source>
        <dbReference type="Pfam" id="PF00664"/>
    </source>
</evidence>
<dbReference type="SUPFAM" id="SSF52540">
    <property type="entry name" value="P-loop containing nucleoside triphosphate hydrolases"/>
    <property type="match status" value="1"/>
</dbReference>
<dbReference type="Gene3D" id="3.40.50.300">
    <property type="entry name" value="P-loop containing nucleotide triphosphate hydrolases"/>
    <property type="match status" value="1"/>
</dbReference>
<dbReference type="GO" id="GO:0005524">
    <property type="term" value="F:ATP binding"/>
    <property type="evidence" value="ECO:0007669"/>
    <property type="project" value="UniProtKB-KW"/>
</dbReference>
<feature type="domain" description="ABC transporter" evidence="7">
    <location>
        <begin position="174"/>
        <end position="266"/>
    </location>
</feature>
<gene>
    <name evidence="9" type="ORF">R1sor_013737</name>
</gene>
<comment type="caution">
    <text evidence="9">The sequence shown here is derived from an EMBL/GenBank/DDBJ whole genome shotgun (WGS) entry which is preliminary data.</text>
</comment>
<dbReference type="InterPro" id="IPR011527">
    <property type="entry name" value="ABC1_TM_dom"/>
</dbReference>
<evidence type="ECO:0000313" key="10">
    <source>
        <dbReference type="Proteomes" id="UP001633002"/>
    </source>
</evidence>
<reference evidence="9 10" key="1">
    <citation type="submission" date="2024-09" db="EMBL/GenBank/DDBJ databases">
        <title>Chromosome-scale assembly of Riccia sorocarpa.</title>
        <authorList>
            <person name="Paukszto L."/>
        </authorList>
    </citation>
    <scope>NUCLEOTIDE SEQUENCE [LARGE SCALE GENOMIC DNA]</scope>
    <source>
        <strain evidence="9">LP-2024</strain>
        <tissue evidence="9">Aerial parts of the thallus</tissue>
    </source>
</reference>
<evidence type="ECO:0000256" key="4">
    <source>
        <dbReference type="ARBA" id="ARBA00022840"/>
    </source>
</evidence>
<sequence length="306" mass="34594">MLNGSEELRRHSSWQLYVGTVTTKLFQRWKQLAEVDEVEKAKVDLLDLLYFYIKCRTSSHFAGTSFLPTQQFFKSMLRCVFREPMSFFDSNPNGRILSRPSADQNTLDSQIMFTLSGVMLKFIQITRITVVMCHPCHLVGAGSCGTPDFRGCVDASKWAAPILEFSCLAHMLFLASRLSVLQQEPTLFEGTMQFNLDPLEQYSDTEIWEALDKCQRGDIVQPSDMELDLPVTENGENWSVGQKQLVCLGRALLKRTRILVLDKPTASVDSIWACKIAEYDAPAHLLQTILPSSTSLHQNTQLQSIS</sequence>
<evidence type="ECO:0000256" key="3">
    <source>
        <dbReference type="ARBA" id="ARBA00022741"/>
    </source>
</evidence>
<keyword evidence="1" id="KW-0813">Transport</keyword>
<dbReference type="Gene3D" id="1.20.1560.10">
    <property type="entry name" value="ABC transporter type 1, transmembrane domain"/>
    <property type="match status" value="1"/>
</dbReference>
<keyword evidence="6" id="KW-0472">Membrane</keyword>
<organism evidence="9 10">
    <name type="scientific">Riccia sorocarpa</name>
    <dbReference type="NCBI Taxonomy" id="122646"/>
    <lineage>
        <taxon>Eukaryota</taxon>
        <taxon>Viridiplantae</taxon>
        <taxon>Streptophyta</taxon>
        <taxon>Embryophyta</taxon>
        <taxon>Marchantiophyta</taxon>
        <taxon>Marchantiopsida</taxon>
        <taxon>Marchantiidae</taxon>
        <taxon>Marchantiales</taxon>
        <taxon>Ricciaceae</taxon>
        <taxon>Riccia</taxon>
    </lineage>
</organism>
<dbReference type="SUPFAM" id="SSF90123">
    <property type="entry name" value="ABC transporter transmembrane region"/>
    <property type="match status" value="1"/>
</dbReference>
<keyword evidence="5" id="KW-1133">Transmembrane helix</keyword>
<keyword evidence="4" id="KW-0067">ATP-binding</keyword>
<feature type="domain" description="ABC transmembrane type-1" evidence="8">
    <location>
        <begin position="74"/>
        <end position="133"/>
    </location>
</feature>
<keyword evidence="10" id="KW-1185">Reference proteome</keyword>
<dbReference type="AlphaFoldDB" id="A0ABD3H817"/>
<dbReference type="PANTHER" id="PTHR24223:SF189">
    <property type="entry name" value="ABC TRANSPORTER C FAMILY MEMBER 5"/>
    <property type="match status" value="1"/>
</dbReference>
<dbReference type="Pfam" id="PF00664">
    <property type="entry name" value="ABC_membrane"/>
    <property type="match status" value="1"/>
</dbReference>
<dbReference type="InterPro" id="IPR027417">
    <property type="entry name" value="P-loop_NTPase"/>
</dbReference>
<dbReference type="InterPro" id="IPR050173">
    <property type="entry name" value="ABC_transporter_C-like"/>
</dbReference>
<evidence type="ECO:0000256" key="1">
    <source>
        <dbReference type="ARBA" id="ARBA00022448"/>
    </source>
</evidence>
<protein>
    <recommendedName>
        <fullName evidence="11">ABC transporter domain-containing protein</fullName>
    </recommendedName>
</protein>
<evidence type="ECO:0008006" key="11">
    <source>
        <dbReference type="Google" id="ProtNLM"/>
    </source>
</evidence>
<evidence type="ECO:0000256" key="5">
    <source>
        <dbReference type="ARBA" id="ARBA00022989"/>
    </source>
</evidence>
<dbReference type="Proteomes" id="UP001633002">
    <property type="component" value="Unassembled WGS sequence"/>
</dbReference>
<dbReference type="EMBL" id="JBJQOH010000004">
    <property type="protein sequence ID" value="KAL3687428.1"/>
    <property type="molecule type" value="Genomic_DNA"/>
</dbReference>
<keyword evidence="3" id="KW-0547">Nucleotide-binding</keyword>
<accession>A0ABD3H817</accession>
<proteinExistence type="predicted"/>
<dbReference type="PANTHER" id="PTHR24223">
    <property type="entry name" value="ATP-BINDING CASSETTE SUB-FAMILY C"/>
    <property type="match status" value="1"/>
</dbReference>
<evidence type="ECO:0000256" key="6">
    <source>
        <dbReference type="ARBA" id="ARBA00023136"/>
    </source>
</evidence>
<keyword evidence="2" id="KW-0812">Transmembrane</keyword>
<evidence type="ECO:0000259" key="7">
    <source>
        <dbReference type="Pfam" id="PF00005"/>
    </source>
</evidence>
<evidence type="ECO:0000313" key="9">
    <source>
        <dbReference type="EMBL" id="KAL3687428.1"/>
    </source>
</evidence>